<protein>
    <recommendedName>
        <fullName evidence="10">Cation/H+ exchanger transmembrane domain-containing protein</fullName>
    </recommendedName>
</protein>
<evidence type="ECO:0000256" key="5">
    <source>
        <dbReference type="ARBA" id="ARBA00022692"/>
    </source>
</evidence>
<dbReference type="EMBL" id="BAAARW010000030">
    <property type="protein sequence ID" value="GAA2446029.1"/>
    <property type="molecule type" value="Genomic_DNA"/>
</dbReference>
<evidence type="ECO:0000256" key="8">
    <source>
        <dbReference type="ARBA" id="ARBA00023136"/>
    </source>
</evidence>
<comment type="subcellular location">
    <subcellularLocation>
        <location evidence="1">Cell membrane</location>
        <topology evidence="1">Multi-pass membrane protein</topology>
    </subcellularLocation>
</comment>
<evidence type="ECO:0000313" key="12">
    <source>
        <dbReference type="Proteomes" id="UP001501231"/>
    </source>
</evidence>
<evidence type="ECO:0000256" key="3">
    <source>
        <dbReference type="ARBA" id="ARBA00022449"/>
    </source>
</evidence>
<name>A0ABN3K1G6_9ACTN</name>
<proteinExistence type="predicted"/>
<dbReference type="InterPro" id="IPR006153">
    <property type="entry name" value="Cation/H_exchanger_TM"/>
</dbReference>
<evidence type="ECO:0000256" key="9">
    <source>
        <dbReference type="SAM" id="Phobius"/>
    </source>
</evidence>
<evidence type="ECO:0000313" key="11">
    <source>
        <dbReference type="EMBL" id="GAA2446029.1"/>
    </source>
</evidence>
<feature type="transmembrane region" description="Helical" evidence="9">
    <location>
        <begin position="342"/>
        <end position="361"/>
    </location>
</feature>
<feature type="transmembrane region" description="Helical" evidence="9">
    <location>
        <begin position="298"/>
        <end position="321"/>
    </location>
</feature>
<feature type="transmembrane region" description="Helical" evidence="9">
    <location>
        <begin position="190"/>
        <end position="213"/>
    </location>
</feature>
<evidence type="ECO:0000256" key="2">
    <source>
        <dbReference type="ARBA" id="ARBA00022448"/>
    </source>
</evidence>
<feature type="transmembrane region" description="Helical" evidence="9">
    <location>
        <begin position="367"/>
        <end position="390"/>
    </location>
</feature>
<feature type="transmembrane region" description="Helical" evidence="9">
    <location>
        <begin position="220"/>
        <end position="241"/>
    </location>
</feature>
<keyword evidence="12" id="KW-1185">Reference proteome</keyword>
<dbReference type="InterPro" id="IPR038770">
    <property type="entry name" value="Na+/solute_symporter_sf"/>
</dbReference>
<keyword evidence="6 9" id="KW-1133">Transmembrane helix</keyword>
<dbReference type="Proteomes" id="UP001501231">
    <property type="component" value="Unassembled WGS sequence"/>
</dbReference>
<feature type="transmembrane region" description="Helical" evidence="9">
    <location>
        <begin position="273"/>
        <end position="292"/>
    </location>
</feature>
<feature type="transmembrane region" description="Helical" evidence="9">
    <location>
        <begin position="120"/>
        <end position="140"/>
    </location>
</feature>
<sequence length="399" mass="40631">MTTDQVLFGVGLTVALAVGSQVLAARLRIPSLIVLLPVGFAAGAMTADINPDRLLGEAFQPLVSLSVALILYDSGLGLDLRRLKGHVRRVVVRLIALGVPVTAASAGFLGALLLGLSAEAAAMLGAILVVSGPTVVGPLLDFVRPPERLRRILSWEGSLIDPIGGILGAVVFSAVIGATETGSGAQVLQFASSIAIGAAGGLLGTGLLWLLLCGLRLGEVLGATAQLASVIAVAAACDIARDDTGLLAAIIMGLAVANLPGFDLPAHRPFAEALVQLIIGLLFVSISATITPQSLRHLVLPTLGLVAVLVLIVRPLVAYASTRGTDLTAAEWRFIGWMAPRGIVAAATASTFSTELVAAGVAGAAKILPATFLVIVTTVTLYGLSATPVARRLGLTRNG</sequence>
<dbReference type="PANTHER" id="PTHR32507">
    <property type="entry name" value="NA(+)/H(+) ANTIPORTER 1"/>
    <property type="match status" value="1"/>
</dbReference>
<keyword evidence="8 9" id="KW-0472">Membrane</keyword>
<keyword evidence="5 9" id="KW-0812">Transmembrane</keyword>
<dbReference type="Gene3D" id="1.20.1530.20">
    <property type="match status" value="1"/>
</dbReference>
<dbReference type="RefSeq" id="WP_344595413.1">
    <property type="nucleotide sequence ID" value="NZ_BAAARW010000030.1"/>
</dbReference>
<dbReference type="PANTHER" id="PTHR32507:SF0">
    <property type="entry name" value="NA(+)_H(+) ANTIPORTER 2-RELATED"/>
    <property type="match status" value="1"/>
</dbReference>
<keyword evidence="3" id="KW-0050">Antiport</keyword>
<comment type="caution">
    <text evidence="11">The sequence shown here is derived from an EMBL/GenBank/DDBJ whole genome shotgun (WGS) entry which is preliminary data.</text>
</comment>
<feature type="transmembrane region" description="Helical" evidence="9">
    <location>
        <begin position="90"/>
        <end position="114"/>
    </location>
</feature>
<evidence type="ECO:0000256" key="1">
    <source>
        <dbReference type="ARBA" id="ARBA00004651"/>
    </source>
</evidence>
<evidence type="ECO:0000256" key="4">
    <source>
        <dbReference type="ARBA" id="ARBA00022475"/>
    </source>
</evidence>
<accession>A0ABN3K1G6</accession>
<feature type="transmembrane region" description="Helical" evidence="9">
    <location>
        <begin position="247"/>
        <end position="266"/>
    </location>
</feature>
<gene>
    <name evidence="11" type="ORF">GCM10010191_73710</name>
</gene>
<evidence type="ECO:0000256" key="7">
    <source>
        <dbReference type="ARBA" id="ARBA00023065"/>
    </source>
</evidence>
<evidence type="ECO:0000256" key="6">
    <source>
        <dbReference type="ARBA" id="ARBA00022989"/>
    </source>
</evidence>
<keyword evidence="7" id="KW-0406">Ion transport</keyword>
<feature type="transmembrane region" description="Helical" evidence="9">
    <location>
        <begin position="152"/>
        <end position="178"/>
    </location>
</feature>
<dbReference type="Pfam" id="PF00999">
    <property type="entry name" value="Na_H_Exchanger"/>
    <property type="match status" value="1"/>
</dbReference>
<keyword evidence="2" id="KW-0813">Transport</keyword>
<feature type="transmembrane region" description="Helical" evidence="9">
    <location>
        <begin position="58"/>
        <end position="78"/>
    </location>
</feature>
<keyword evidence="4" id="KW-1003">Cell membrane</keyword>
<reference evidence="11 12" key="1">
    <citation type="journal article" date="2019" name="Int. J. Syst. Evol. Microbiol.">
        <title>The Global Catalogue of Microorganisms (GCM) 10K type strain sequencing project: providing services to taxonomists for standard genome sequencing and annotation.</title>
        <authorList>
            <consortium name="The Broad Institute Genomics Platform"/>
            <consortium name="The Broad Institute Genome Sequencing Center for Infectious Disease"/>
            <person name="Wu L."/>
            <person name="Ma J."/>
        </authorList>
    </citation>
    <scope>NUCLEOTIDE SEQUENCE [LARGE SCALE GENOMIC DNA]</scope>
    <source>
        <strain evidence="11 12">JCM 3325</strain>
    </source>
</reference>
<organism evidence="11 12">
    <name type="scientific">Actinomadura vinacea</name>
    <dbReference type="NCBI Taxonomy" id="115336"/>
    <lineage>
        <taxon>Bacteria</taxon>
        <taxon>Bacillati</taxon>
        <taxon>Actinomycetota</taxon>
        <taxon>Actinomycetes</taxon>
        <taxon>Streptosporangiales</taxon>
        <taxon>Thermomonosporaceae</taxon>
        <taxon>Actinomadura</taxon>
    </lineage>
</organism>
<feature type="domain" description="Cation/H+ exchanger transmembrane" evidence="10">
    <location>
        <begin position="15"/>
        <end position="391"/>
    </location>
</feature>
<evidence type="ECO:0000259" key="10">
    <source>
        <dbReference type="Pfam" id="PF00999"/>
    </source>
</evidence>